<dbReference type="GO" id="GO:0032993">
    <property type="term" value="C:protein-DNA complex"/>
    <property type="evidence" value="ECO:0007669"/>
    <property type="project" value="UniProtKB-ARBA"/>
</dbReference>
<proteinExistence type="inferred from homology"/>
<dbReference type="Pfam" id="PF02583">
    <property type="entry name" value="Trns_repr_metal"/>
    <property type="match status" value="1"/>
</dbReference>
<keyword evidence="12" id="KW-1185">Reference proteome</keyword>
<dbReference type="CDD" id="cd10148">
    <property type="entry name" value="CsoR-like_DUF156"/>
    <property type="match status" value="1"/>
</dbReference>
<comment type="subcellular location">
    <subcellularLocation>
        <location evidence="1">Cytoplasm</location>
    </subcellularLocation>
</comment>
<evidence type="ECO:0000256" key="8">
    <source>
        <dbReference type="ARBA" id="ARBA00023125"/>
    </source>
</evidence>
<evidence type="ECO:0000256" key="1">
    <source>
        <dbReference type="ARBA" id="ARBA00004496"/>
    </source>
</evidence>
<dbReference type="AlphaFoldDB" id="A0A5Q2FEC9"/>
<evidence type="ECO:0000256" key="2">
    <source>
        <dbReference type="ARBA" id="ARBA00005428"/>
    </source>
</evidence>
<accession>A0A5Q2FEC9</accession>
<dbReference type="EMBL" id="CP045725">
    <property type="protein sequence ID" value="QGF25128.1"/>
    <property type="molecule type" value="Genomic_DNA"/>
</dbReference>
<dbReference type="FunFam" id="1.20.58.1000:FF:000003">
    <property type="entry name" value="CopY family transcriptional regulator"/>
    <property type="match status" value="1"/>
</dbReference>
<dbReference type="Gene3D" id="1.20.58.1000">
    <property type="entry name" value="Metal-sensitive repressor, helix protomer"/>
    <property type="match status" value="1"/>
</dbReference>
<dbReference type="InterPro" id="IPR038390">
    <property type="entry name" value="Metal_Tscrpt_repr_sf"/>
</dbReference>
<dbReference type="Proteomes" id="UP000386847">
    <property type="component" value="Chromosome"/>
</dbReference>
<evidence type="ECO:0000256" key="3">
    <source>
        <dbReference type="ARBA" id="ARBA00022490"/>
    </source>
</evidence>
<dbReference type="GO" id="GO:0005737">
    <property type="term" value="C:cytoplasm"/>
    <property type="evidence" value="ECO:0007669"/>
    <property type="project" value="UniProtKB-SubCell"/>
</dbReference>
<organism evidence="11 12">
    <name type="scientific">Raineyella fluvialis</name>
    <dbReference type="NCBI Taxonomy" id="2662261"/>
    <lineage>
        <taxon>Bacteria</taxon>
        <taxon>Bacillati</taxon>
        <taxon>Actinomycetota</taxon>
        <taxon>Actinomycetes</taxon>
        <taxon>Propionibacteriales</taxon>
        <taxon>Propionibacteriaceae</taxon>
        <taxon>Raineyella</taxon>
    </lineage>
</organism>
<evidence type="ECO:0000256" key="7">
    <source>
        <dbReference type="ARBA" id="ARBA00023015"/>
    </source>
</evidence>
<dbReference type="KEGG" id="rain:Rai3103_07155"/>
<comment type="similarity">
    <text evidence="2">Belongs to the CsoR family.</text>
</comment>
<keyword evidence="7" id="KW-0805">Transcription regulation</keyword>
<evidence type="ECO:0000313" key="11">
    <source>
        <dbReference type="EMBL" id="QGF25128.1"/>
    </source>
</evidence>
<gene>
    <name evidence="11" type="ORF">Rai3103_07155</name>
</gene>
<dbReference type="GO" id="GO:0000976">
    <property type="term" value="F:transcription cis-regulatory region binding"/>
    <property type="evidence" value="ECO:0007669"/>
    <property type="project" value="UniProtKB-ARBA"/>
</dbReference>
<evidence type="ECO:0000256" key="10">
    <source>
        <dbReference type="SAM" id="MobiDB-lite"/>
    </source>
</evidence>
<dbReference type="GO" id="GO:0001217">
    <property type="term" value="F:DNA-binding transcription repressor activity"/>
    <property type="evidence" value="ECO:0007669"/>
    <property type="project" value="UniProtKB-ARBA"/>
</dbReference>
<keyword evidence="3" id="KW-0963">Cytoplasm</keyword>
<evidence type="ECO:0000256" key="9">
    <source>
        <dbReference type="ARBA" id="ARBA00023163"/>
    </source>
</evidence>
<keyword evidence="9" id="KW-0804">Transcription</keyword>
<keyword evidence="5" id="KW-0479">Metal-binding</keyword>
<evidence type="ECO:0000256" key="6">
    <source>
        <dbReference type="ARBA" id="ARBA00023008"/>
    </source>
</evidence>
<keyword evidence="4" id="KW-0678">Repressor</keyword>
<evidence type="ECO:0000256" key="5">
    <source>
        <dbReference type="ARBA" id="ARBA00022723"/>
    </source>
</evidence>
<feature type="region of interest" description="Disordered" evidence="10">
    <location>
        <begin position="1"/>
        <end position="35"/>
    </location>
</feature>
<evidence type="ECO:0000256" key="4">
    <source>
        <dbReference type="ARBA" id="ARBA00022491"/>
    </source>
</evidence>
<dbReference type="PANTHER" id="PTHR33677">
    <property type="entry name" value="TRANSCRIPTIONAL REPRESSOR FRMR-RELATED"/>
    <property type="match status" value="1"/>
</dbReference>
<reference evidence="11 12" key="1">
    <citation type="submission" date="2019-10" db="EMBL/GenBank/DDBJ databases">
        <title>Genomic analysis of Raineyella sp. CBA3103.</title>
        <authorList>
            <person name="Roh S.W."/>
        </authorList>
    </citation>
    <scope>NUCLEOTIDE SEQUENCE [LARGE SCALE GENOMIC DNA]</scope>
    <source>
        <strain evidence="11 12">CBA3103</strain>
    </source>
</reference>
<dbReference type="PANTHER" id="PTHR33677:SF3">
    <property type="entry name" value="COPPER-SENSING TRANSCRIPTIONAL REPRESSOR RICR"/>
    <property type="match status" value="1"/>
</dbReference>
<sequence length="134" mass="14620">MTLHAPAGHVPASLEDRPEVDDAPTTDGEHAEGGACCATDNPWGYADNKQDYVRRLRRIEGQVRGLQRMVDEDQYCIDILTQISAVTKALESTALRLLDEHLSHCVMHAIEAGGEEAEQKLAEASAAIARLVRS</sequence>
<keyword evidence="6" id="KW-0186">Copper</keyword>
<protein>
    <submittedName>
        <fullName evidence="11">Metal-sensing transcriptional repressor</fullName>
    </submittedName>
</protein>
<evidence type="ECO:0000313" key="12">
    <source>
        <dbReference type="Proteomes" id="UP000386847"/>
    </source>
</evidence>
<keyword evidence="8" id="KW-0238">DNA-binding</keyword>
<dbReference type="GO" id="GO:0046872">
    <property type="term" value="F:metal ion binding"/>
    <property type="evidence" value="ECO:0007669"/>
    <property type="project" value="UniProtKB-KW"/>
</dbReference>
<name>A0A5Q2FEC9_9ACTN</name>
<dbReference type="InterPro" id="IPR003735">
    <property type="entry name" value="Metal_Tscrpt_repr"/>
</dbReference>